<evidence type="ECO:0000256" key="1">
    <source>
        <dbReference type="ARBA" id="ARBA00004479"/>
    </source>
</evidence>
<comment type="catalytic activity">
    <reaction evidence="17 18">
        <text>L-seryl-[protein] + ATP = O-phospho-L-seryl-[protein] + ADP + H(+)</text>
        <dbReference type="Rhea" id="RHEA:17989"/>
        <dbReference type="Rhea" id="RHEA-COMP:9863"/>
        <dbReference type="Rhea" id="RHEA-COMP:11604"/>
        <dbReference type="ChEBI" id="CHEBI:15378"/>
        <dbReference type="ChEBI" id="CHEBI:29999"/>
        <dbReference type="ChEBI" id="CHEBI:30616"/>
        <dbReference type="ChEBI" id="CHEBI:83421"/>
        <dbReference type="ChEBI" id="CHEBI:456216"/>
        <dbReference type="EC" id="2.7.11.1"/>
    </reaction>
</comment>
<protein>
    <recommendedName>
        <fullName evidence="18">Receptor-like serine/threonine-protein kinase</fullName>
        <ecNumber evidence="18">2.7.11.1</ecNumber>
    </recommendedName>
</protein>
<keyword evidence="3" id="KW-0245">EGF-like domain</keyword>
<evidence type="ECO:0000313" key="25">
    <source>
        <dbReference type="EMBL" id="EEF50183.1"/>
    </source>
</evidence>
<comment type="catalytic activity">
    <reaction evidence="16 18">
        <text>L-threonyl-[protein] + ATP = O-phospho-L-threonyl-[protein] + ADP + H(+)</text>
        <dbReference type="Rhea" id="RHEA:46608"/>
        <dbReference type="Rhea" id="RHEA-COMP:11060"/>
        <dbReference type="Rhea" id="RHEA-COMP:11605"/>
        <dbReference type="ChEBI" id="CHEBI:15378"/>
        <dbReference type="ChEBI" id="CHEBI:30013"/>
        <dbReference type="ChEBI" id="CHEBI:30616"/>
        <dbReference type="ChEBI" id="CHEBI:61977"/>
        <dbReference type="ChEBI" id="CHEBI:456216"/>
        <dbReference type="EC" id="2.7.11.1"/>
    </reaction>
</comment>
<evidence type="ECO:0000256" key="9">
    <source>
        <dbReference type="ARBA" id="ARBA00022777"/>
    </source>
</evidence>
<keyword evidence="13" id="KW-1015">Disulfide bond</keyword>
<dbReference type="CDD" id="cd14066">
    <property type="entry name" value="STKc_IRAK"/>
    <property type="match status" value="1"/>
</dbReference>
<evidence type="ECO:0000256" key="22">
    <source>
        <dbReference type="SAM" id="SignalP"/>
    </source>
</evidence>
<dbReference type="PANTHER" id="PTHR47976">
    <property type="entry name" value="G-TYPE LECTIN S-RECEPTOR-LIKE SERINE/THREONINE-PROTEIN KINASE SD2-5"/>
    <property type="match status" value="1"/>
</dbReference>
<dbReference type="InterPro" id="IPR024171">
    <property type="entry name" value="SRK-like_kinase"/>
</dbReference>
<dbReference type="PIRSF" id="PIRSF000641">
    <property type="entry name" value="SRK"/>
    <property type="match status" value="1"/>
</dbReference>
<gene>
    <name evidence="25" type="ORF">RCOM_1771080</name>
</gene>
<dbReference type="Pfam" id="PF01453">
    <property type="entry name" value="B_lectin"/>
    <property type="match status" value="1"/>
</dbReference>
<dbReference type="GO" id="GO:0106310">
    <property type="term" value="F:protein serine kinase activity"/>
    <property type="evidence" value="ECO:0007669"/>
    <property type="project" value="RHEA"/>
</dbReference>
<evidence type="ECO:0000256" key="15">
    <source>
        <dbReference type="ARBA" id="ARBA00023180"/>
    </source>
</evidence>
<dbReference type="PANTHER" id="PTHR47976:SF105">
    <property type="entry name" value="RECEPTOR-LIKE SERINE_THREONINE-PROTEIN KINASE"/>
    <property type="match status" value="1"/>
</dbReference>
<reference evidence="26" key="1">
    <citation type="journal article" date="2010" name="Nat. Biotechnol.">
        <title>Draft genome sequence of the oilseed species Ricinus communis.</title>
        <authorList>
            <person name="Chan A.P."/>
            <person name="Crabtree J."/>
            <person name="Zhao Q."/>
            <person name="Lorenzi H."/>
            <person name="Orvis J."/>
            <person name="Puiu D."/>
            <person name="Melake-Berhan A."/>
            <person name="Jones K.M."/>
            <person name="Redman J."/>
            <person name="Chen G."/>
            <person name="Cahoon E.B."/>
            <person name="Gedil M."/>
            <person name="Stanke M."/>
            <person name="Haas B.J."/>
            <person name="Wortman J.R."/>
            <person name="Fraser-Liggett C.M."/>
            <person name="Ravel J."/>
            <person name="Rabinowicz P.D."/>
        </authorList>
    </citation>
    <scope>NUCLEOTIDE SEQUENCE [LARGE SCALE GENOMIC DNA]</scope>
    <source>
        <strain evidence="26">cv. Hale</strain>
    </source>
</reference>
<evidence type="ECO:0000313" key="26">
    <source>
        <dbReference type="Proteomes" id="UP000008311"/>
    </source>
</evidence>
<evidence type="ECO:0000259" key="24">
    <source>
        <dbReference type="PROSITE" id="PS50927"/>
    </source>
</evidence>
<keyword evidence="6 22" id="KW-0732">Signal</keyword>
<sequence>MAAALVCSIFFLVITLSSFADAQTDTAKVALGSTLYANDDNSTWTSESGDFSFGFRRFPGQEDQFLLAIWFAKIPDRTIVWSAPAQPVPRGSKVELTPDGLLLLQAPGSSELWSTANRNNEKPLNGAMLDTGNFVIVANASSNIWESFRNPTNTILPTQVLNVRDKLSSTLLEKNFAKGKFELLLGSSELMLRQRDVITGYPYGPYLRVPNVLQLIFNESGDIFTKQVNNTMIQRTEGSFPTSANFYFRATLDFDGTFTEYIHPRNPNGNENWSVVSVIPPNICFIRVDMGGGPCGYNSYCEAGPHGKPKCGCPPGFSILDPNNPYSGCKQAGGNFHQDCNQLQPIIEEERIDFFFMDGADWPFTDYEQLTPSSENECRSYCSRDCNCAVAIFQDPKFNNGNGSCWKKKLPLLNGRLDRGAIDRRALFKVLKENASSQLPPNPNSRKKDQDQVVLILSVLLGTSAFLNFFSVAAISLAIYLFGQRKFYSLCKTSDERDLETNLRSYKYKDLEKATNNFREELGRGAFGTVYKGLLPSSTRNYIAVKKLEKMVQEGQKEFLSEVNTIGQTHHKNLVQLLGYCYEGEGRLLVYEFMQNGSLSSFLFGSPRLNWQQRVQIASGIARGLMYLHEECSKQIIHCDIKPQNILLDDTFTAKISDFGLAKLLINNQTRTLTGIRGTKGYVAPEWFRNTPVSVKVDVYSFGVMLLEIICCRRCVEFEMEKEAILADWAYECYHQGKVETLVLNDQEARSDLKKLEKFVMVALWCVQDEPLLRPSMRTVTLMLEGILEVSVPPSPFSYSSLSSSSLESLNEKSASQSKGRK</sequence>
<keyword evidence="26" id="KW-1185">Reference proteome</keyword>
<dbReference type="InterPro" id="IPR001480">
    <property type="entry name" value="Bulb-type_lectin_dom"/>
</dbReference>
<evidence type="ECO:0000256" key="21">
    <source>
        <dbReference type="SAM" id="Phobius"/>
    </source>
</evidence>
<evidence type="ECO:0000256" key="13">
    <source>
        <dbReference type="ARBA" id="ARBA00023157"/>
    </source>
</evidence>
<dbReference type="InterPro" id="IPR000719">
    <property type="entry name" value="Prot_kinase_dom"/>
</dbReference>
<comment type="subcellular location">
    <subcellularLocation>
        <location evidence="1">Membrane</location>
        <topology evidence="1">Single-pass type I membrane protein</topology>
    </subcellularLocation>
</comment>
<dbReference type="InterPro" id="IPR008271">
    <property type="entry name" value="Ser/Thr_kinase_AS"/>
</dbReference>
<feature type="region of interest" description="Disordered" evidence="20">
    <location>
        <begin position="798"/>
        <end position="822"/>
    </location>
</feature>
<keyword evidence="10 18" id="KW-0067">ATP-binding</keyword>
<keyword evidence="5 21" id="KW-0812">Transmembrane</keyword>
<dbReference type="Gene3D" id="3.30.200.20">
    <property type="entry name" value="Phosphorylase Kinase, domain 1"/>
    <property type="match status" value="1"/>
</dbReference>
<dbReference type="InterPro" id="IPR001245">
    <property type="entry name" value="Ser-Thr/Tyr_kinase_cat_dom"/>
</dbReference>
<dbReference type="OMA" id="ISMIFFC"/>
<evidence type="ECO:0000256" key="18">
    <source>
        <dbReference type="PIRNR" id="PIRNR000641"/>
    </source>
</evidence>
<evidence type="ECO:0000256" key="17">
    <source>
        <dbReference type="ARBA" id="ARBA00048679"/>
    </source>
</evidence>
<dbReference type="InterPro" id="IPR011009">
    <property type="entry name" value="Kinase-like_dom_sf"/>
</dbReference>
<dbReference type="EC" id="2.7.11.1" evidence="18"/>
<dbReference type="FunFam" id="1.10.510.10:FF:000237">
    <property type="entry name" value="G-type lectin S-receptor-like serine/threonine-protein kinase"/>
    <property type="match status" value="1"/>
</dbReference>
<dbReference type="SMART" id="SM00108">
    <property type="entry name" value="B_lectin"/>
    <property type="match status" value="1"/>
</dbReference>
<feature type="transmembrane region" description="Helical" evidence="21">
    <location>
        <begin position="453"/>
        <end position="482"/>
    </location>
</feature>
<evidence type="ECO:0000256" key="5">
    <source>
        <dbReference type="ARBA" id="ARBA00022692"/>
    </source>
</evidence>
<dbReference type="GO" id="GO:0004674">
    <property type="term" value="F:protein serine/threonine kinase activity"/>
    <property type="evidence" value="ECO:0007669"/>
    <property type="project" value="UniProtKB-KW"/>
</dbReference>
<evidence type="ECO:0000256" key="7">
    <source>
        <dbReference type="ARBA" id="ARBA00022734"/>
    </source>
</evidence>
<dbReference type="Gene3D" id="1.10.510.10">
    <property type="entry name" value="Transferase(Phosphotransferase) domain 1"/>
    <property type="match status" value="1"/>
</dbReference>
<dbReference type="PROSITE" id="PS50011">
    <property type="entry name" value="PROTEIN_KINASE_DOM"/>
    <property type="match status" value="1"/>
</dbReference>
<dbReference type="PROSITE" id="PS00108">
    <property type="entry name" value="PROTEIN_KINASE_ST"/>
    <property type="match status" value="1"/>
</dbReference>
<evidence type="ECO:0000256" key="12">
    <source>
        <dbReference type="ARBA" id="ARBA00023136"/>
    </source>
</evidence>
<dbReference type="CDD" id="cd00028">
    <property type="entry name" value="B_lectin"/>
    <property type="match status" value="1"/>
</dbReference>
<feature type="signal peptide" evidence="22">
    <location>
        <begin position="1"/>
        <end position="22"/>
    </location>
</feature>
<dbReference type="GO" id="GO:0016020">
    <property type="term" value="C:membrane"/>
    <property type="evidence" value="ECO:0007669"/>
    <property type="project" value="UniProtKB-SubCell"/>
</dbReference>
<keyword evidence="7" id="KW-0430">Lectin</keyword>
<dbReference type="GO" id="GO:0005524">
    <property type="term" value="F:ATP binding"/>
    <property type="evidence" value="ECO:0007669"/>
    <property type="project" value="UniProtKB-UniRule"/>
</dbReference>
<dbReference type="InterPro" id="IPR017441">
    <property type="entry name" value="Protein_kinase_ATP_BS"/>
</dbReference>
<dbReference type="eggNOG" id="KOG1187">
    <property type="taxonomic scope" value="Eukaryota"/>
</dbReference>
<evidence type="ECO:0000256" key="11">
    <source>
        <dbReference type="ARBA" id="ARBA00022989"/>
    </source>
</evidence>
<evidence type="ECO:0000256" key="20">
    <source>
        <dbReference type="SAM" id="MobiDB-lite"/>
    </source>
</evidence>
<dbReference type="Proteomes" id="UP000008311">
    <property type="component" value="Unassembled WGS sequence"/>
</dbReference>
<evidence type="ECO:0000256" key="19">
    <source>
        <dbReference type="PROSITE-ProRule" id="PRU10141"/>
    </source>
</evidence>
<evidence type="ECO:0000256" key="6">
    <source>
        <dbReference type="ARBA" id="ARBA00022729"/>
    </source>
</evidence>
<dbReference type="EMBL" id="EQ973776">
    <property type="protein sequence ID" value="EEF50183.1"/>
    <property type="molecule type" value="Genomic_DNA"/>
</dbReference>
<keyword evidence="4 18" id="KW-0808">Transferase</keyword>
<comment type="similarity">
    <text evidence="18">Belongs to the protein kinase superfamily. Ser/Thr protein kinase family.</text>
</comment>
<dbReference type="SUPFAM" id="SSF56112">
    <property type="entry name" value="Protein kinase-like (PK-like)"/>
    <property type="match status" value="1"/>
</dbReference>
<keyword evidence="8 18" id="KW-0547">Nucleotide-binding</keyword>
<dbReference type="Gene3D" id="2.90.10.10">
    <property type="entry name" value="Bulb-type lectin domain"/>
    <property type="match status" value="1"/>
</dbReference>
<feature type="domain" description="Protein kinase" evidence="23">
    <location>
        <begin position="516"/>
        <end position="798"/>
    </location>
</feature>
<dbReference type="PROSITE" id="PS00107">
    <property type="entry name" value="PROTEIN_KINASE_ATP"/>
    <property type="match status" value="1"/>
</dbReference>
<keyword evidence="11 21" id="KW-1133">Transmembrane helix</keyword>
<dbReference type="PROSITE" id="PS50927">
    <property type="entry name" value="BULB_LECTIN"/>
    <property type="match status" value="1"/>
</dbReference>
<feature type="domain" description="Bulb-type lectin" evidence="24">
    <location>
        <begin position="26"/>
        <end position="149"/>
    </location>
</feature>
<evidence type="ECO:0000256" key="10">
    <source>
        <dbReference type="ARBA" id="ARBA00022840"/>
    </source>
</evidence>
<dbReference type="AlphaFoldDB" id="B9REI0"/>
<dbReference type="InParanoid" id="B9REI0"/>
<dbReference type="SUPFAM" id="SSF51110">
    <property type="entry name" value="alpha-D-mannose-specific plant lectins"/>
    <property type="match status" value="1"/>
</dbReference>
<dbReference type="KEGG" id="rcu:8289283"/>
<keyword evidence="2 18" id="KW-0723">Serine/threonine-protein kinase</keyword>
<keyword evidence="14 25" id="KW-0675">Receptor</keyword>
<dbReference type="FunFam" id="3.30.200.20:FF:000059">
    <property type="entry name" value="S-receptor-like serine/threonine-protein kinase"/>
    <property type="match status" value="1"/>
</dbReference>
<evidence type="ECO:0000256" key="3">
    <source>
        <dbReference type="ARBA" id="ARBA00022536"/>
    </source>
</evidence>
<dbReference type="STRING" id="3988.B9REI0"/>
<evidence type="ECO:0000256" key="16">
    <source>
        <dbReference type="ARBA" id="ARBA00047899"/>
    </source>
</evidence>
<name>B9REI0_RICCO</name>
<dbReference type="InterPro" id="IPR051343">
    <property type="entry name" value="G-type_lectin_kinases/EP1-like"/>
</dbReference>
<organism evidence="25 26">
    <name type="scientific">Ricinus communis</name>
    <name type="common">Castor bean</name>
    <dbReference type="NCBI Taxonomy" id="3988"/>
    <lineage>
        <taxon>Eukaryota</taxon>
        <taxon>Viridiplantae</taxon>
        <taxon>Streptophyta</taxon>
        <taxon>Embryophyta</taxon>
        <taxon>Tracheophyta</taxon>
        <taxon>Spermatophyta</taxon>
        <taxon>Magnoliopsida</taxon>
        <taxon>eudicotyledons</taxon>
        <taxon>Gunneridae</taxon>
        <taxon>Pentapetalae</taxon>
        <taxon>rosids</taxon>
        <taxon>fabids</taxon>
        <taxon>Malpighiales</taxon>
        <taxon>Euphorbiaceae</taxon>
        <taxon>Acalyphoideae</taxon>
        <taxon>Acalypheae</taxon>
        <taxon>Ricinus</taxon>
    </lineage>
</organism>
<evidence type="ECO:0000256" key="14">
    <source>
        <dbReference type="ARBA" id="ARBA00023170"/>
    </source>
</evidence>
<keyword evidence="12 21" id="KW-0472">Membrane</keyword>
<dbReference type="OrthoDB" id="5857966at2759"/>
<evidence type="ECO:0000256" key="2">
    <source>
        <dbReference type="ARBA" id="ARBA00022527"/>
    </source>
</evidence>
<evidence type="ECO:0000256" key="4">
    <source>
        <dbReference type="ARBA" id="ARBA00022679"/>
    </source>
</evidence>
<dbReference type="GO" id="GO:0004672">
    <property type="term" value="F:protein kinase activity"/>
    <property type="evidence" value="ECO:0000318"/>
    <property type="project" value="GO_Central"/>
</dbReference>
<dbReference type="Pfam" id="PF07714">
    <property type="entry name" value="PK_Tyr_Ser-Thr"/>
    <property type="match status" value="1"/>
</dbReference>
<feature type="compositionally biased region" description="Low complexity" evidence="20">
    <location>
        <begin position="798"/>
        <end position="816"/>
    </location>
</feature>
<feature type="chain" id="PRO_5002890910" description="Receptor-like serine/threonine-protein kinase" evidence="22">
    <location>
        <begin position="23"/>
        <end position="822"/>
    </location>
</feature>
<evidence type="ECO:0000256" key="8">
    <source>
        <dbReference type="ARBA" id="ARBA00022741"/>
    </source>
</evidence>
<keyword evidence="15" id="KW-0325">Glycoprotein</keyword>
<accession>B9REI0</accession>
<feature type="binding site" evidence="19">
    <location>
        <position position="547"/>
    </location>
    <ligand>
        <name>ATP</name>
        <dbReference type="ChEBI" id="CHEBI:30616"/>
    </ligand>
</feature>
<dbReference type="InterPro" id="IPR036426">
    <property type="entry name" value="Bulb-type_lectin_dom_sf"/>
</dbReference>
<keyword evidence="9 18" id="KW-0418">Kinase</keyword>
<dbReference type="SMART" id="SM00220">
    <property type="entry name" value="S_TKc"/>
    <property type="match status" value="1"/>
</dbReference>
<dbReference type="GO" id="GO:0030246">
    <property type="term" value="F:carbohydrate binding"/>
    <property type="evidence" value="ECO:0007669"/>
    <property type="project" value="UniProtKB-KW"/>
</dbReference>
<proteinExistence type="inferred from homology"/>
<evidence type="ECO:0000259" key="23">
    <source>
        <dbReference type="PROSITE" id="PS50011"/>
    </source>
</evidence>